<dbReference type="EMBL" id="LJCR01003222">
    <property type="protein sequence ID" value="KPV47801.1"/>
    <property type="molecule type" value="Genomic_DNA"/>
</dbReference>
<evidence type="ECO:0000313" key="4">
    <source>
        <dbReference type="Proteomes" id="UP000050509"/>
    </source>
</evidence>
<dbReference type="PANTHER" id="PTHR43514:SF4">
    <property type="entry name" value="ABC TRANSPORTER I FAMILY MEMBER 10"/>
    <property type="match status" value="1"/>
</dbReference>
<dbReference type="Gene3D" id="3.40.50.300">
    <property type="entry name" value="P-loop containing nucleotide triphosphate hydrolases"/>
    <property type="match status" value="1"/>
</dbReference>
<gene>
    <name evidence="3" type="ORF">SE17_41485</name>
</gene>
<evidence type="ECO:0000256" key="1">
    <source>
        <dbReference type="SAM" id="MobiDB-lite"/>
    </source>
</evidence>
<evidence type="ECO:0000259" key="2">
    <source>
        <dbReference type="Pfam" id="PF00005"/>
    </source>
</evidence>
<feature type="domain" description="ABC transporter" evidence="2">
    <location>
        <begin position="4"/>
        <end position="35"/>
    </location>
</feature>
<dbReference type="Proteomes" id="UP000050509">
    <property type="component" value="Unassembled WGS sequence"/>
</dbReference>
<dbReference type="AlphaFoldDB" id="A0A0P9DCY7"/>
<sequence length="165" mass="17843">LRYVYALGGGQRRRVAIAGALAAEPRVLILDEPVAGLDPRGRAELATLITNLARRDGLTVVLVGNAIDELAELADRALVLHDGRVAMEGPLRTLLRRADELHALGLELSEPAEIALALHSVLPGLPSDLLSLDELEHAMLARLASDDRPPTKDERQATLDEPQRH</sequence>
<evidence type="ECO:0000313" key="3">
    <source>
        <dbReference type="EMBL" id="KPV47801.1"/>
    </source>
</evidence>
<comment type="caution">
    <text evidence="3">The sequence shown here is derived from an EMBL/GenBank/DDBJ whole genome shotgun (WGS) entry which is preliminary data.</text>
</comment>
<protein>
    <recommendedName>
        <fullName evidence="2">ABC transporter domain-containing protein</fullName>
    </recommendedName>
</protein>
<keyword evidence="4" id="KW-1185">Reference proteome</keyword>
<feature type="region of interest" description="Disordered" evidence="1">
    <location>
        <begin position="144"/>
        <end position="165"/>
    </location>
</feature>
<dbReference type="GO" id="GO:0016887">
    <property type="term" value="F:ATP hydrolysis activity"/>
    <property type="evidence" value="ECO:0007669"/>
    <property type="project" value="InterPro"/>
</dbReference>
<proteinExistence type="predicted"/>
<feature type="non-terminal residue" evidence="3">
    <location>
        <position position="1"/>
    </location>
</feature>
<dbReference type="InterPro" id="IPR027417">
    <property type="entry name" value="P-loop_NTPase"/>
</dbReference>
<dbReference type="InterPro" id="IPR003439">
    <property type="entry name" value="ABC_transporter-like_ATP-bd"/>
</dbReference>
<dbReference type="GO" id="GO:0005524">
    <property type="term" value="F:ATP binding"/>
    <property type="evidence" value="ECO:0007669"/>
    <property type="project" value="InterPro"/>
</dbReference>
<dbReference type="PANTHER" id="PTHR43514">
    <property type="entry name" value="ABC TRANSPORTER I FAMILY MEMBER 10"/>
    <property type="match status" value="1"/>
</dbReference>
<organism evidence="3 4">
    <name type="scientific">Kouleothrix aurantiaca</name>
    <dbReference type="NCBI Taxonomy" id="186479"/>
    <lineage>
        <taxon>Bacteria</taxon>
        <taxon>Bacillati</taxon>
        <taxon>Chloroflexota</taxon>
        <taxon>Chloroflexia</taxon>
        <taxon>Chloroflexales</taxon>
        <taxon>Roseiflexineae</taxon>
        <taxon>Roseiflexaceae</taxon>
        <taxon>Kouleothrix</taxon>
    </lineage>
</organism>
<reference evidence="3 4" key="1">
    <citation type="submission" date="2015-09" db="EMBL/GenBank/DDBJ databases">
        <title>Draft genome sequence of Kouleothrix aurantiaca JCM 19913.</title>
        <authorList>
            <person name="Hemp J."/>
        </authorList>
    </citation>
    <scope>NUCLEOTIDE SEQUENCE [LARGE SCALE GENOMIC DNA]</scope>
    <source>
        <strain evidence="3 4">COM-B</strain>
    </source>
</reference>
<dbReference type="InterPro" id="IPR050334">
    <property type="entry name" value="Molybdenum_import_ModC"/>
</dbReference>
<dbReference type="SUPFAM" id="SSF52540">
    <property type="entry name" value="P-loop containing nucleoside triphosphate hydrolases"/>
    <property type="match status" value="1"/>
</dbReference>
<name>A0A0P9DCY7_9CHLR</name>
<accession>A0A0P9DCY7</accession>
<dbReference type="Pfam" id="PF00005">
    <property type="entry name" value="ABC_tran"/>
    <property type="match status" value="1"/>
</dbReference>